<feature type="transmembrane region" description="Helical" evidence="2">
    <location>
        <begin position="70"/>
        <end position="98"/>
    </location>
</feature>
<comment type="caution">
    <text evidence="3">The sequence shown here is derived from an EMBL/GenBank/DDBJ whole genome shotgun (WGS) entry which is preliminary data.</text>
</comment>
<feature type="transmembrane region" description="Helical" evidence="2">
    <location>
        <begin position="110"/>
        <end position="129"/>
    </location>
</feature>
<keyword evidence="2" id="KW-0812">Transmembrane</keyword>
<reference evidence="4" key="1">
    <citation type="journal article" date="2019" name="Int. J. Syst. Evol. Microbiol.">
        <title>The Global Catalogue of Microorganisms (GCM) 10K type strain sequencing project: providing services to taxonomists for standard genome sequencing and annotation.</title>
        <authorList>
            <consortium name="The Broad Institute Genomics Platform"/>
            <consortium name="The Broad Institute Genome Sequencing Center for Infectious Disease"/>
            <person name="Wu L."/>
            <person name="Ma J."/>
        </authorList>
    </citation>
    <scope>NUCLEOTIDE SEQUENCE [LARGE SCALE GENOMIC DNA]</scope>
    <source>
        <strain evidence="4">CGMCC 1.15790</strain>
    </source>
</reference>
<dbReference type="RefSeq" id="WP_270898104.1">
    <property type="nucleotide sequence ID" value="NZ_JBHSPF010000068.1"/>
</dbReference>
<name>A0ABW0U9R1_9BACI</name>
<proteinExistence type="predicted"/>
<keyword evidence="4" id="KW-1185">Reference proteome</keyword>
<evidence type="ECO:0008006" key="5">
    <source>
        <dbReference type="Google" id="ProtNLM"/>
    </source>
</evidence>
<sequence>MDEYRDRHESDQDETTEKSRSEMDETDFTIETASEIASPGMANRQNIEKEEDREQNETEEMNDLSVGRGLGIVAIILSISSLFFLPYIMGAAGIILGILAVRREARMSGYWSIGIGAFSILMTLFFAPFY</sequence>
<accession>A0ABW0U9R1</accession>
<feature type="region of interest" description="Disordered" evidence="1">
    <location>
        <begin position="1"/>
        <end position="62"/>
    </location>
</feature>
<keyword evidence="2" id="KW-1133">Transmembrane helix</keyword>
<dbReference type="Proteomes" id="UP001596143">
    <property type="component" value="Unassembled WGS sequence"/>
</dbReference>
<evidence type="ECO:0000313" key="3">
    <source>
        <dbReference type="EMBL" id="MFC5629708.1"/>
    </source>
</evidence>
<feature type="compositionally biased region" description="Basic and acidic residues" evidence="1">
    <location>
        <begin position="1"/>
        <end position="23"/>
    </location>
</feature>
<feature type="compositionally biased region" description="Basic and acidic residues" evidence="1">
    <location>
        <begin position="46"/>
        <end position="56"/>
    </location>
</feature>
<dbReference type="PANTHER" id="PTHR40040">
    <property type="entry name" value="SMALL HYDROPHOBIC PROTEIN-RELATED"/>
    <property type="match status" value="1"/>
</dbReference>
<protein>
    <recommendedName>
        <fullName evidence="5">DUF4190 domain-containing protein</fullName>
    </recommendedName>
</protein>
<dbReference type="InterPro" id="IPR055338">
    <property type="entry name" value="YqfX-like"/>
</dbReference>
<evidence type="ECO:0000256" key="2">
    <source>
        <dbReference type="SAM" id="Phobius"/>
    </source>
</evidence>
<organism evidence="3 4">
    <name type="scientific">Aliibacillus thermotolerans</name>
    <dbReference type="NCBI Taxonomy" id="1834418"/>
    <lineage>
        <taxon>Bacteria</taxon>
        <taxon>Bacillati</taxon>
        <taxon>Bacillota</taxon>
        <taxon>Bacilli</taxon>
        <taxon>Bacillales</taxon>
        <taxon>Bacillaceae</taxon>
        <taxon>Aliibacillus</taxon>
    </lineage>
</organism>
<evidence type="ECO:0000256" key="1">
    <source>
        <dbReference type="SAM" id="MobiDB-lite"/>
    </source>
</evidence>
<evidence type="ECO:0000313" key="4">
    <source>
        <dbReference type="Proteomes" id="UP001596143"/>
    </source>
</evidence>
<dbReference type="EMBL" id="JBHSPF010000068">
    <property type="protein sequence ID" value="MFC5629708.1"/>
    <property type="molecule type" value="Genomic_DNA"/>
</dbReference>
<keyword evidence="2" id="KW-0472">Membrane</keyword>
<gene>
    <name evidence="3" type="ORF">ACFPTR_12710</name>
</gene>
<dbReference type="PANTHER" id="PTHR40040:SF1">
    <property type="entry name" value="MEMBRANE PROTEIN"/>
    <property type="match status" value="1"/>
</dbReference>